<gene>
    <name evidence="1" type="ORF">GCM10011401_09530</name>
</gene>
<dbReference type="EMBL" id="BMIS01000003">
    <property type="protein sequence ID" value="GGE64512.1"/>
    <property type="molecule type" value="Genomic_DNA"/>
</dbReference>
<protein>
    <submittedName>
        <fullName evidence="1">Uncharacterized protein</fullName>
    </submittedName>
</protein>
<keyword evidence="2" id="KW-1185">Reference proteome</keyword>
<dbReference type="Proteomes" id="UP000633136">
    <property type="component" value="Unassembled WGS sequence"/>
</dbReference>
<sequence length="44" mass="4552">MDTTGRLCWGTAVLSVSALFLNACGDDDADDTAAEETESPSVDT</sequence>
<name>A0A917ENI2_9MICC</name>
<dbReference type="RefSeq" id="WP_268234651.1">
    <property type="nucleotide sequence ID" value="NZ_BMIS01000003.1"/>
</dbReference>
<evidence type="ECO:0000313" key="1">
    <source>
        <dbReference type="EMBL" id="GGE64512.1"/>
    </source>
</evidence>
<dbReference type="AlphaFoldDB" id="A0A917ENI2"/>
<accession>A0A917ENI2</accession>
<evidence type="ECO:0000313" key="2">
    <source>
        <dbReference type="Proteomes" id="UP000633136"/>
    </source>
</evidence>
<organism evidence="1 2">
    <name type="scientific">Nesterenkonia cremea</name>
    <dbReference type="NCBI Taxonomy" id="1882340"/>
    <lineage>
        <taxon>Bacteria</taxon>
        <taxon>Bacillati</taxon>
        <taxon>Actinomycetota</taxon>
        <taxon>Actinomycetes</taxon>
        <taxon>Micrococcales</taxon>
        <taxon>Micrococcaceae</taxon>
        <taxon>Nesterenkonia</taxon>
    </lineage>
</organism>
<comment type="caution">
    <text evidence="1">The sequence shown here is derived from an EMBL/GenBank/DDBJ whole genome shotgun (WGS) entry which is preliminary data.</text>
</comment>
<proteinExistence type="predicted"/>
<reference evidence="1" key="1">
    <citation type="journal article" date="2014" name="Int. J. Syst. Evol. Microbiol.">
        <title>Complete genome sequence of Corynebacterium casei LMG S-19264T (=DSM 44701T), isolated from a smear-ripened cheese.</title>
        <authorList>
            <consortium name="US DOE Joint Genome Institute (JGI-PGF)"/>
            <person name="Walter F."/>
            <person name="Albersmeier A."/>
            <person name="Kalinowski J."/>
            <person name="Ruckert C."/>
        </authorList>
    </citation>
    <scope>NUCLEOTIDE SEQUENCE</scope>
    <source>
        <strain evidence="1">CGMCC 1.15388</strain>
    </source>
</reference>
<reference evidence="1" key="2">
    <citation type="submission" date="2020-09" db="EMBL/GenBank/DDBJ databases">
        <authorList>
            <person name="Sun Q."/>
            <person name="Zhou Y."/>
        </authorList>
    </citation>
    <scope>NUCLEOTIDE SEQUENCE</scope>
    <source>
        <strain evidence="1">CGMCC 1.15388</strain>
    </source>
</reference>